<evidence type="ECO:0000313" key="2">
    <source>
        <dbReference type="Proteomes" id="UP000289372"/>
    </source>
</evidence>
<protein>
    <submittedName>
        <fullName evidence="1">Uncharacterized protein</fullName>
    </submittedName>
</protein>
<organism evidence="1 2">
    <name type="scientific">Xanthomonas perforans</name>
    <dbReference type="NCBI Taxonomy" id="442694"/>
    <lineage>
        <taxon>Bacteria</taxon>
        <taxon>Pseudomonadati</taxon>
        <taxon>Pseudomonadota</taxon>
        <taxon>Gammaproteobacteria</taxon>
        <taxon>Lysobacterales</taxon>
        <taxon>Lysobacteraceae</taxon>
        <taxon>Xanthomonas</taxon>
    </lineage>
</organism>
<dbReference type="KEGG" id="xpe:BJD13_07625"/>
<accession>A0AAQ0YMT5</accession>
<dbReference type="AlphaFoldDB" id="A0AAQ0YMT5"/>
<comment type="caution">
    <text evidence="1">The sequence shown here is derived from an EMBL/GenBank/DDBJ whole genome shotgun (WGS) entry which is preliminary data.</text>
</comment>
<sequence length="87" mass="9339">MLSGALRHVRQIRLTDVARDPSTVPVGAHRRATGHIGNAPRARARSYRSATAAGMPRCTCRLSRHAAPQLETAALTPCSTARPSGRR</sequence>
<evidence type="ECO:0000313" key="1">
    <source>
        <dbReference type="EMBL" id="RXD51773.1"/>
    </source>
</evidence>
<dbReference type="Proteomes" id="UP000289372">
    <property type="component" value="Unassembled WGS sequence"/>
</dbReference>
<name>A0AAQ0YMT5_XANPE</name>
<proteinExistence type="predicted"/>
<reference evidence="1 2" key="1">
    <citation type="submission" date="2018-02" db="EMBL/GenBank/DDBJ databases">
        <title>Characterization of Xanthomonas diversity in transplant houses and field plants.</title>
        <authorList>
            <person name="Abrahamian P."/>
            <person name="Timilsina S."/>
            <person name="Minsavage G.V."/>
            <person name="Goss E.M."/>
            <person name="Jones J.B."/>
            <person name="Vallad G.E."/>
        </authorList>
    </citation>
    <scope>NUCLEOTIDE SEQUENCE [LARGE SCALE GENOMIC DNA]</scope>
    <source>
        <strain evidence="1 2">GEV2132</strain>
    </source>
</reference>
<dbReference type="EMBL" id="PUUL01000096">
    <property type="protein sequence ID" value="RXD51773.1"/>
    <property type="molecule type" value="Genomic_DNA"/>
</dbReference>
<gene>
    <name evidence="1" type="ORF">DB769_16145</name>
</gene>